<reference evidence="2 3" key="1">
    <citation type="journal article" date="2019" name="Commun. Biol.">
        <title>The bagworm genome reveals a unique fibroin gene that provides high tensile strength.</title>
        <authorList>
            <person name="Kono N."/>
            <person name="Nakamura H."/>
            <person name="Ohtoshi R."/>
            <person name="Tomita M."/>
            <person name="Numata K."/>
            <person name="Arakawa K."/>
        </authorList>
    </citation>
    <scope>NUCLEOTIDE SEQUENCE [LARGE SCALE GENOMIC DNA]</scope>
</reference>
<evidence type="ECO:0000313" key="2">
    <source>
        <dbReference type="EMBL" id="GBP63016.1"/>
    </source>
</evidence>
<dbReference type="EMBL" id="BGZK01000856">
    <property type="protein sequence ID" value="GBP63016.1"/>
    <property type="molecule type" value="Genomic_DNA"/>
</dbReference>
<accession>A0A4C1XGK0</accession>
<keyword evidence="3" id="KW-1185">Reference proteome</keyword>
<protein>
    <submittedName>
        <fullName evidence="2">Uncharacterized protein</fullName>
    </submittedName>
</protein>
<dbReference type="AlphaFoldDB" id="A0A4C1XGK0"/>
<proteinExistence type="predicted"/>
<organism evidence="2 3">
    <name type="scientific">Eumeta variegata</name>
    <name type="common">Bagworm moth</name>
    <name type="synonym">Eumeta japonica</name>
    <dbReference type="NCBI Taxonomy" id="151549"/>
    <lineage>
        <taxon>Eukaryota</taxon>
        <taxon>Metazoa</taxon>
        <taxon>Ecdysozoa</taxon>
        <taxon>Arthropoda</taxon>
        <taxon>Hexapoda</taxon>
        <taxon>Insecta</taxon>
        <taxon>Pterygota</taxon>
        <taxon>Neoptera</taxon>
        <taxon>Endopterygota</taxon>
        <taxon>Lepidoptera</taxon>
        <taxon>Glossata</taxon>
        <taxon>Ditrysia</taxon>
        <taxon>Tineoidea</taxon>
        <taxon>Psychidae</taxon>
        <taxon>Oiketicinae</taxon>
        <taxon>Eumeta</taxon>
    </lineage>
</organism>
<sequence length="135" mass="15452">MEKPKVLKPQVQKNMKIIPHKSLAQLQIAFDDETPCKTNIYNGFVEFKPGRINLSDGFRDGHPSTTVNNKNIDDMRSISEIDVPLTYHAIRSLPDTLRLFLFSKIKSELGGERFSSPEEAVEEHEKYVSEVTMEE</sequence>
<dbReference type="OrthoDB" id="10017160at2759"/>
<name>A0A4C1XGK0_EUMVA</name>
<evidence type="ECO:0000256" key="1">
    <source>
        <dbReference type="SAM" id="MobiDB-lite"/>
    </source>
</evidence>
<evidence type="ECO:0000313" key="3">
    <source>
        <dbReference type="Proteomes" id="UP000299102"/>
    </source>
</evidence>
<gene>
    <name evidence="2" type="ORF">EVAR_43764_1</name>
</gene>
<feature type="region of interest" description="Disordered" evidence="1">
    <location>
        <begin position="114"/>
        <end position="135"/>
    </location>
</feature>
<dbReference type="Proteomes" id="UP000299102">
    <property type="component" value="Unassembled WGS sequence"/>
</dbReference>
<comment type="caution">
    <text evidence="2">The sequence shown here is derived from an EMBL/GenBank/DDBJ whole genome shotgun (WGS) entry which is preliminary data.</text>
</comment>